<sequence>MPRNLLLRIASCLLLLASPAAFAATGPALAGIPLEFFIFALTLLGVALFHHYTLQVALSGLATVTIYKLIFTGFKFGVGLAGLGLHLQHEWVTLANLLCLLMGFALLARHFEKSHIPVILPKYLPDDWKGGFVMLVMVFVLSSFLDNIAAALIGGAMAHQLFKGKVHIGYLAAIVAASNAGGSGSVVGDTTTTMMWIDGVSPADVLHAYVAAGVALLIIAYFGAKQQHAYSPIIKNANTHTRIDWARVGIVATILVLAMGTNIVVNLKFVDISNSFPFIGVAVWVAILLTIPVRRHDWELMPETFKGSIFLLSLVVIASMMPVEALPPASWMSALGLGFVSAVFDNIPLTALAIRQGGFDWGVLAYCVGFGGSMLWFGSSAGVALSNMYPEARSAGQWLRHGWHVVLAYVVGFAVMMAIVGWNPHDPHKVSAEVPAASATH</sequence>
<evidence type="ECO:0000313" key="3">
    <source>
        <dbReference type="EMBL" id="MET7015632.1"/>
    </source>
</evidence>
<reference evidence="3 4" key="1">
    <citation type="submission" date="2024-07" db="EMBL/GenBank/DDBJ databases">
        <title>Uliginosibacterium flavum JJ3220;KACC:17644.</title>
        <authorList>
            <person name="Kim M.K."/>
        </authorList>
    </citation>
    <scope>NUCLEOTIDE SEQUENCE [LARGE SCALE GENOMIC DNA]</scope>
    <source>
        <strain evidence="3 4">KACC:17644</strain>
    </source>
</reference>
<feature type="transmembrane region" description="Helical" evidence="1">
    <location>
        <begin position="132"/>
        <end position="153"/>
    </location>
</feature>
<feature type="signal peptide" evidence="2">
    <location>
        <begin position="1"/>
        <end position="23"/>
    </location>
</feature>
<keyword evidence="2" id="KW-0732">Signal</keyword>
<keyword evidence="4" id="KW-1185">Reference proteome</keyword>
<dbReference type="PANTHER" id="PTHR43269">
    <property type="entry name" value="SODIUM/PROTON ANTIPORTER 1-RELATED"/>
    <property type="match status" value="1"/>
</dbReference>
<dbReference type="RefSeq" id="WP_354602088.1">
    <property type="nucleotide sequence ID" value="NZ_JBEWZI010000019.1"/>
</dbReference>
<feature type="transmembrane region" description="Helical" evidence="1">
    <location>
        <begin position="305"/>
        <end position="323"/>
    </location>
</feature>
<feature type="transmembrane region" description="Helical" evidence="1">
    <location>
        <begin position="91"/>
        <end position="111"/>
    </location>
</feature>
<protein>
    <submittedName>
        <fullName evidence="3">Citrate transporter</fullName>
    </submittedName>
</protein>
<feature type="transmembrane region" description="Helical" evidence="1">
    <location>
        <begin position="245"/>
        <end position="264"/>
    </location>
</feature>
<feature type="transmembrane region" description="Helical" evidence="1">
    <location>
        <begin position="361"/>
        <end position="383"/>
    </location>
</feature>
<feature type="transmembrane region" description="Helical" evidence="1">
    <location>
        <begin position="33"/>
        <end position="54"/>
    </location>
</feature>
<dbReference type="InterPro" id="IPR045016">
    <property type="entry name" value="NhaD-like"/>
</dbReference>
<dbReference type="EMBL" id="JBEWZI010000019">
    <property type="protein sequence ID" value="MET7015632.1"/>
    <property type="molecule type" value="Genomic_DNA"/>
</dbReference>
<feature type="transmembrane region" description="Helical" evidence="1">
    <location>
        <begin position="205"/>
        <end position="224"/>
    </location>
</feature>
<accession>A0ABV2TNX5</accession>
<evidence type="ECO:0000256" key="1">
    <source>
        <dbReference type="SAM" id="Phobius"/>
    </source>
</evidence>
<evidence type="ECO:0000256" key="2">
    <source>
        <dbReference type="SAM" id="SignalP"/>
    </source>
</evidence>
<keyword evidence="1" id="KW-0812">Transmembrane</keyword>
<feature type="transmembrane region" description="Helical" evidence="1">
    <location>
        <begin position="276"/>
        <end position="293"/>
    </location>
</feature>
<keyword evidence="1" id="KW-1133">Transmembrane helix</keyword>
<feature type="transmembrane region" description="Helical" evidence="1">
    <location>
        <begin position="403"/>
        <end position="422"/>
    </location>
</feature>
<dbReference type="PANTHER" id="PTHR43269:SF2">
    <property type="entry name" value="SODIUM_PROTON ANTIPORTER 1-RELATED"/>
    <property type="match status" value="1"/>
</dbReference>
<evidence type="ECO:0000313" key="4">
    <source>
        <dbReference type="Proteomes" id="UP001549691"/>
    </source>
</evidence>
<proteinExistence type="predicted"/>
<organism evidence="3 4">
    <name type="scientific">Uliginosibacterium flavum</name>
    <dbReference type="NCBI Taxonomy" id="1396831"/>
    <lineage>
        <taxon>Bacteria</taxon>
        <taxon>Pseudomonadati</taxon>
        <taxon>Pseudomonadota</taxon>
        <taxon>Betaproteobacteria</taxon>
        <taxon>Rhodocyclales</taxon>
        <taxon>Zoogloeaceae</taxon>
        <taxon>Uliginosibacterium</taxon>
    </lineage>
</organism>
<comment type="caution">
    <text evidence="3">The sequence shown here is derived from an EMBL/GenBank/DDBJ whole genome shotgun (WGS) entry which is preliminary data.</text>
</comment>
<feature type="transmembrane region" description="Helical" evidence="1">
    <location>
        <begin position="66"/>
        <end position="85"/>
    </location>
</feature>
<name>A0ABV2TNX5_9RHOO</name>
<keyword evidence="1" id="KW-0472">Membrane</keyword>
<dbReference type="Proteomes" id="UP001549691">
    <property type="component" value="Unassembled WGS sequence"/>
</dbReference>
<feature type="chain" id="PRO_5047537082" evidence="2">
    <location>
        <begin position="24"/>
        <end position="441"/>
    </location>
</feature>
<gene>
    <name evidence="3" type="ORF">ABXR19_15690</name>
</gene>